<name>A0A0C2E706_9PSED</name>
<dbReference type="AlphaFoldDB" id="A0A0C2E706"/>
<feature type="region of interest" description="Disordered" evidence="1">
    <location>
        <begin position="27"/>
        <end position="56"/>
    </location>
</feature>
<dbReference type="EMBL" id="JXDG01000059">
    <property type="protein sequence ID" value="KIH81659.1"/>
    <property type="molecule type" value="Genomic_DNA"/>
</dbReference>
<protein>
    <recommendedName>
        <fullName evidence="4">DUF3077 domain-containing protein</fullName>
    </recommendedName>
</protein>
<accession>A0A0C2E706</accession>
<comment type="caution">
    <text evidence="2">The sequence shown here is derived from an EMBL/GenBank/DDBJ whole genome shotgun (WGS) entry which is preliminary data.</text>
</comment>
<dbReference type="PATRIC" id="fig|226910.6.peg.4579"/>
<evidence type="ECO:0000313" key="3">
    <source>
        <dbReference type="Proteomes" id="UP000031535"/>
    </source>
</evidence>
<proteinExistence type="predicted"/>
<reference evidence="2 3" key="1">
    <citation type="submission" date="2015-01" db="EMBL/GenBank/DDBJ databases">
        <title>Complete genome of Pseudomonas batumici UCM B-321 producer of the batumin antibiotic with strong antistaphilococcal and potential anticancer activity.</title>
        <authorList>
            <person name="Klochko V.V."/>
            <person name="Zelena L.B."/>
            <person name="Elena K.A."/>
            <person name="Reva O.N."/>
        </authorList>
    </citation>
    <scope>NUCLEOTIDE SEQUENCE [LARGE SCALE GENOMIC DNA]</scope>
    <source>
        <strain evidence="2 3">UCM B-321</strain>
    </source>
</reference>
<dbReference type="Proteomes" id="UP000031535">
    <property type="component" value="Unassembled WGS sequence"/>
</dbReference>
<organism evidence="2 3">
    <name type="scientific">Pseudomonas batumici</name>
    <dbReference type="NCBI Taxonomy" id="226910"/>
    <lineage>
        <taxon>Bacteria</taxon>
        <taxon>Pseudomonadati</taxon>
        <taxon>Pseudomonadota</taxon>
        <taxon>Gammaproteobacteria</taxon>
        <taxon>Pseudomonadales</taxon>
        <taxon>Pseudomonadaceae</taxon>
        <taxon>Pseudomonas</taxon>
    </lineage>
</organism>
<evidence type="ECO:0000256" key="1">
    <source>
        <dbReference type="SAM" id="MobiDB-lite"/>
    </source>
</evidence>
<keyword evidence="3" id="KW-1185">Reference proteome</keyword>
<evidence type="ECO:0008006" key="4">
    <source>
        <dbReference type="Google" id="ProtNLM"/>
    </source>
</evidence>
<dbReference type="OrthoDB" id="7005828at2"/>
<evidence type="ECO:0000313" key="2">
    <source>
        <dbReference type="EMBL" id="KIH81659.1"/>
    </source>
</evidence>
<dbReference type="RefSeq" id="WP_040070890.1">
    <property type="nucleotide sequence ID" value="NZ_JXDG01000059.1"/>
</dbReference>
<dbReference type="Pfam" id="PF19619">
    <property type="entry name" value="DUF6124"/>
    <property type="match status" value="1"/>
</dbReference>
<gene>
    <name evidence="2" type="ORF">UCMB321_4589</name>
</gene>
<sequence>MFKVTPNPPISSTVESIDPQAVDRALSHYLQPEGQAPKPPSSTTPHKHPPTSQNREDALVNASSILDSAAATAYENADNLTGANRKVAMGIVHLIELAQRQVDSVIEEMAVPG</sequence>